<evidence type="ECO:0000256" key="5">
    <source>
        <dbReference type="PROSITE-ProRule" id="PRU00723"/>
    </source>
</evidence>
<proteinExistence type="predicted"/>
<dbReference type="InterPro" id="IPR036855">
    <property type="entry name" value="Znf_CCCH_sf"/>
</dbReference>
<keyword evidence="2" id="KW-0677">Repeat</keyword>
<dbReference type="EMBL" id="MU006816">
    <property type="protein sequence ID" value="KAF2634671.1"/>
    <property type="molecule type" value="Genomic_DNA"/>
</dbReference>
<dbReference type="AlphaFoldDB" id="A0A6A6RJP5"/>
<evidence type="ECO:0000256" key="6">
    <source>
        <dbReference type="SAM" id="MobiDB-lite"/>
    </source>
</evidence>
<evidence type="ECO:0000256" key="2">
    <source>
        <dbReference type="ARBA" id="ARBA00022737"/>
    </source>
</evidence>
<organism evidence="8 9">
    <name type="scientific">Massarina eburnea CBS 473.64</name>
    <dbReference type="NCBI Taxonomy" id="1395130"/>
    <lineage>
        <taxon>Eukaryota</taxon>
        <taxon>Fungi</taxon>
        <taxon>Dikarya</taxon>
        <taxon>Ascomycota</taxon>
        <taxon>Pezizomycotina</taxon>
        <taxon>Dothideomycetes</taxon>
        <taxon>Pleosporomycetidae</taxon>
        <taxon>Pleosporales</taxon>
        <taxon>Massarineae</taxon>
        <taxon>Massarinaceae</taxon>
        <taxon>Massarina</taxon>
    </lineage>
</organism>
<feature type="zinc finger region" description="C3H1-type" evidence="5">
    <location>
        <begin position="187"/>
        <end position="212"/>
    </location>
</feature>
<feature type="domain" description="C3H1-type" evidence="7">
    <location>
        <begin position="187"/>
        <end position="212"/>
    </location>
</feature>
<feature type="region of interest" description="Disordered" evidence="6">
    <location>
        <begin position="52"/>
        <end position="86"/>
    </location>
</feature>
<dbReference type="GO" id="GO:0008270">
    <property type="term" value="F:zinc ion binding"/>
    <property type="evidence" value="ECO:0007669"/>
    <property type="project" value="UniProtKB-KW"/>
</dbReference>
<dbReference type="InterPro" id="IPR000571">
    <property type="entry name" value="Znf_CCCH"/>
</dbReference>
<reference evidence="8" key="1">
    <citation type="journal article" date="2020" name="Stud. Mycol.">
        <title>101 Dothideomycetes genomes: a test case for predicting lifestyles and emergence of pathogens.</title>
        <authorList>
            <person name="Haridas S."/>
            <person name="Albert R."/>
            <person name="Binder M."/>
            <person name="Bloem J."/>
            <person name="Labutti K."/>
            <person name="Salamov A."/>
            <person name="Andreopoulos B."/>
            <person name="Baker S."/>
            <person name="Barry K."/>
            <person name="Bills G."/>
            <person name="Bluhm B."/>
            <person name="Cannon C."/>
            <person name="Castanera R."/>
            <person name="Culley D."/>
            <person name="Daum C."/>
            <person name="Ezra D."/>
            <person name="Gonzalez J."/>
            <person name="Henrissat B."/>
            <person name="Kuo A."/>
            <person name="Liang C."/>
            <person name="Lipzen A."/>
            <person name="Lutzoni F."/>
            <person name="Magnuson J."/>
            <person name="Mondo S."/>
            <person name="Nolan M."/>
            <person name="Ohm R."/>
            <person name="Pangilinan J."/>
            <person name="Park H.-J."/>
            <person name="Ramirez L."/>
            <person name="Alfaro M."/>
            <person name="Sun H."/>
            <person name="Tritt A."/>
            <person name="Yoshinaga Y."/>
            <person name="Zwiers L.-H."/>
            <person name="Turgeon B."/>
            <person name="Goodwin S."/>
            <person name="Spatafora J."/>
            <person name="Crous P."/>
            <person name="Grigoriev I."/>
        </authorList>
    </citation>
    <scope>NUCLEOTIDE SEQUENCE</scope>
    <source>
        <strain evidence="8">CBS 473.64</strain>
    </source>
</reference>
<dbReference type="OrthoDB" id="410307at2759"/>
<name>A0A6A6RJP5_9PLEO</name>
<sequence length="313" mass="34632">MYPTRLWRAPPYTVEQIASLSTSDERFKAEASLRSYICGHRLADEREGLLCPNSTSATERDRSDSSGAGDTQVLEGSSSGPVRRTGGHGFRRSGYHPYAVQLPHAHVLHGAKSTILCKSFTATGIRSDYDSWALFRVWILIHTGHCARPACPYMHDSEKVALCKHMLFKAHCNDGDYCDLSHRPTVNNTPHCLYYLKGRCNRTPCAFAHADVHLTAPVCEAFGRIGYCEDGALCSNLHSYECPDFANKGSCPAGDGCTLKHVRCASRMRKTHSTPATNSVEETSSPGTLRDDTDPVDENHAFTQQDDYLPFLE</sequence>
<protein>
    <recommendedName>
        <fullName evidence="7">C3H1-type domain-containing protein</fullName>
    </recommendedName>
</protein>
<evidence type="ECO:0000256" key="1">
    <source>
        <dbReference type="ARBA" id="ARBA00022723"/>
    </source>
</evidence>
<gene>
    <name evidence="8" type="ORF">P280DRAFT_485276</name>
</gene>
<keyword evidence="1 5" id="KW-0479">Metal-binding</keyword>
<dbReference type="SUPFAM" id="SSF90229">
    <property type="entry name" value="CCCH zinc finger"/>
    <property type="match status" value="1"/>
</dbReference>
<evidence type="ECO:0000256" key="4">
    <source>
        <dbReference type="ARBA" id="ARBA00022833"/>
    </source>
</evidence>
<feature type="region of interest" description="Disordered" evidence="6">
    <location>
        <begin position="270"/>
        <end position="306"/>
    </location>
</feature>
<dbReference type="PROSITE" id="PS50103">
    <property type="entry name" value="ZF_C3H1"/>
    <property type="match status" value="3"/>
</dbReference>
<dbReference type="PANTHER" id="PTHR46156">
    <property type="entry name" value="CCCH ZINGC FINGER"/>
    <property type="match status" value="1"/>
</dbReference>
<dbReference type="FunFam" id="4.10.1000.10:FF:000022">
    <property type="entry name" value="Zinc finger CCCH domain-containing protein 7"/>
    <property type="match status" value="1"/>
</dbReference>
<evidence type="ECO:0000313" key="8">
    <source>
        <dbReference type="EMBL" id="KAF2634671.1"/>
    </source>
</evidence>
<feature type="compositionally biased region" description="Polar residues" evidence="6">
    <location>
        <begin position="273"/>
        <end position="287"/>
    </location>
</feature>
<keyword evidence="4 5" id="KW-0862">Zinc</keyword>
<feature type="zinc finger region" description="C3H1-type" evidence="5">
    <location>
        <begin position="157"/>
        <end position="185"/>
    </location>
</feature>
<evidence type="ECO:0000256" key="3">
    <source>
        <dbReference type="ARBA" id="ARBA00022771"/>
    </source>
</evidence>
<feature type="compositionally biased region" description="Basic and acidic residues" evidence="6">
    <location>
        <begin position="289"/>
        <end position="300"/>
    </location>
</feature>
<keyword evidence="9" id="KW-1185">Reference proteome</keyword>
<keyword evidence="3 5" id="KW-0863">Zinc-finger</keyword>
<evidence type="ECO:0000313" key="9">
    <source>
        <dbReference type="Proteomes" id="UP000799753"/>
    </source>
</evidence>
<feature type="domain" description="C3H1-type" evidence="7">
    <location>
        <begin position="157"/>
        <end position="185"/>
    </location>
</feature>
<dbReference type="Gene3D" id="4.10.1000.10">
    <property type="entry name" value="Zinc finger, CCCH-type"/>
    <property type="match status" value="2"/>
</dbReference>
<dbReference type="SMART" id="SM00356">
    <property type="entry name" value="ZnF_C3H1"/>
    <property type="match status" value="4"/>
</dbReference>
<feature type="zinc finger region" description="C3H1-type" evidence="5">
    <location>
        <begin position="241"/>
        <end position="264"/>
    </location>
</feature>
<evidence type="ECO:0000259" key="7">
    <source>
        <dbReference type="PROSITE" id="PS50103"/>
    </source>
</evidence>
<accession>A0A6A6RJP5</accession>
<feature type="domain" description="C3H1-type" evidence="7">
    <location>
        <begin position="241"/>
        <end position="264"/>
    </location>
</feature>
<dbReference type="Proteomes" id="UP000799753">
    <property type="component" value="Unassembled WGS sequence"/>
</dbReference>
<feature type="compositionally biased region" description="Polar residues" evidence="6">
    <location>
        <begin position="65"/>
        <end position="80"/>
    </location>
</feature>
<dbReference type="PANTHER" id="PTHR46156:SF1">
    <property type="entry name" value="ZINC FINGER CCCH DOMAIN-CONTAINING PROTEIN 3"/>
    <property type="match status" value="1"/>
</dbReference>
<dbReference type="GO" id="GO:0005634">
    <property type="term" value="C:nucleus"/>
    <property type="evidence" value="ECO:0007669"/>
    <property type="project" value="TreeGrafter"/>
</dbReference>